<dbReference type="PRINTS" id="PR00033">
    <property type="entry name" value="HTHASNC"/>
</dbReference>
<dbReference type="PANTHER" id="PTHR30154">
    <property type="entry name" value="LEUCINE-RESPONSIVE REGULATORY PROTEIN"/>
    <property type="match status" value="1"/>
</dbReference>
<dbReference type="Gene3D" id="1.10.10.10">
    <property type="entry name" value="Winged helix-like DNA-binding domain superfamily/Winged helix DNA-binding domain"/>
    <property type="match status" value="1"/>
</dbReference>
<dbReference type="CDD" id="cd00090">
    <property type="entry name" value="HTH_ARSR"/>
    <property type="match status" value="1"/>
</dbReference>
<dbReference type="InterPro" id="IPR036390">
    <property type="entry name" value="WH_DNA-bd_sf"/>
</dbReference>
<evidence type="ECO:0000256" key="3">
    <source>
        <dbReference type="ARBA" id="ARBA00023159"/>
    </source>
</evidence>
<gene>
    <name evidence="6" type="ORF">QNA08_10320</name>
</gene>
<evidence type="ECO:0000313" key="6">
    <source>
        <dbReference type="EMBL" id="MDJ1158629.1"/>
    </source>
</evidence>
<dbReference type="InterPro" id="IPR000485">
    <property type="entry name" value="AsnC-type_HTH_dom"/>
</dbReference>
<dbReference type="Proteomes" id="UP001321492">
    <property type="component" value="Unassembled WGS sequence"/>
</dbReference>
<dbReference type="SUPFAM" id="SSF46785">
    <property type="entry name" value="Winged helix' DNA-binding domain"/>
    <property type="match status" value="1"/>
</dbReference>
<dbReference type="PROSITE" id="PS50956">
    <property type="entry name" value="HTH_ASNC_2"/>
    <property type="match status" value="1"/>
</dbReference>
<dbReference type="InterPro" id="IPR036388">
    <property type="entry name" value="WH-like_DNA-bd_sf"/>
</dbReference>
<dbReference type="RefSeq" id="WP_283740612.1">
    <property type="nucleotide sequence ID" value="NZ_JASJEV010000005.1"/>
</dbReference>
<dbReference type="Pfam" id="PF13404">
    <property type="entry name" value="HTH_AsnC-type"/>
    <property type="match status" value="1"/>
</dbReference>
<organism evidence="6 7">
    <name type="scientific">Chelatococcus albus</name>
    <dbReference type="NCBI Taxonomy" id="3047466"/>
    <lineage>
        <taxon>Bacteria</taxon>
        <taxon>Pseudomonadati</taxon>
        <taxon>Pseudomonadota</taxon>
        <taxon>Alphaproteobacteria</taxon>
        <taxon>Hyphomicrobiales</taxon>
        <taxon>Chelatococcaceae</taxon>
        <taxon>Chelatococcus</taxon>
    </lineage>
</organism>
<reference evidence="6 7" key="1">
    <citation type="submission" date="2023-05" db="EMBL/GenBank/DDBJ databases">
        <title>Chelatococcus sp. nov., a moderately thermophilic bacterium isolated from hot spring microbial mat.</title>
        <authorList>
            <person name="Hu C.-J."/>
            <person name="Li W.-J."/>
        </authorList>
    </citation>
    <scope>NUCLEOTIDE SEQUENCE [LARGE SCALE GENOMIC DNA]</scope>
    <source>
        <strain evidence="6 7">SYSU G07232</strain>
    </source>
</reference>
<dbReference type="Pfam" id="PF01037">
    <property type="entry name" value="AsnC_trans_reg"/>
    <property type="match status" value="1"/>
</dbReference>
<dbReference type="InterPro" id="IPR019888">
    <property type="entry name" value="Tscrpt_reg_AsnC-like"/>
</dbReference>
<dbReference type="SMART" id="SM00344">
    <property type="entry name" value="HTH_ASNC"/>
    <property type="match status" value="1"/>
</dbReference>
<dbReference type="EMBL" id="JASJEV010000005">
    <property type="protein sequence ID" value="MDJ1158629.1"/>
    <property type="molecule type" value="Genomic_DNA"/>
</dbReference>
<dbReference type="InterPro" id="IPR011008">
    <property type="entry name" value="Dimeric_a/b-barrel"/>
</dbReference>
<keyword evidence="7" id="KW-1185">Reference proteome</keyword>
<evidence type="ECO:0000256" key="2">
    <source>
        <dbReference type="ARBA" id="ARBA00023125"/>
    </source>
</evidence>
<keyword evidence="3" id="KW-0010">Activator</keyword>
<feature type="domain" description="HTH asnC-type" evidence="5">
    <location>
        <begin position="4"/>
        <end position="65"/>
    </location>
</feature>
<keyword evidence="1" id="KW-0805">Transcription regulation</keyword>
<dbReference type="InterPro" id="IPR019887">
    <property type="entry name" value="Tscrpt_reg_AsnC/Lrp_C"/>
</dbReference>
<keyword evidence="4" id="KW-0804">Transcription</keyword>
<evidence type="ECO:0000256" key="1">
    <source>
        <dbReference type="ARBA" id="ARBA00023015"/>
    </source>
</evidence>
<dbReference type="Gene3D" id="3.30.70.920">
    <property type="match status" value="1"/>
</dbReference>
<dbReference type="PROSITE" id="PS00519">
    <property type="entry name" value="HTH_ASNC_1"/>
    <property type="match status" value="1"/>
</dbReference>
<evidence type="ECO:0000259" key="5">
    <source>
        <dbReference type="PROSITE" id="PS50956"/>
    </source>
</evidence>
<dbReference type="InterPro" id="IPR019885">
    <property type="entry name" value="Tscrpt_reg_HTH_AsnC-type_CS"/>
</dbReference>
<evidence type="ECO:0000256" key="4">
    <source>
        <dbReference type="ARBA" id="ARBA00023163"/>
    </source>
</evidence>
<accession>A0ABT7AGZ7</accession>
<dbReference type="PANTHER" id="PTHR30154:SF0">
    <property type="entry name" value="LEUCINE-RESPONSIVE REGULATORY PROTEIN"/>
    <property type="match status" value="1"/>
</dbReference>
<keyword evidence="2" id="KW-0238">DNA-binding</keyword>
<dbReference type="SUPFAM" id="SSF54909">
    <property type="entry name" value="Dimeric alpha+beta barrel"/>
    <property type="match status" value="1"/>
</dbReference>
<proteinExistence type="predicted"/>
<sequence>MAELDKIDLKILRLLQADGRMGNAEIARRVNLSPAACHRRVQALFTGGYVTGVHARIDPAKVDLGVLVLVAVVLDRSTPESFAAFEEAALANAAILECHLVAGDFDYMLKVRARDIDDFNAFHGSKLIALPGVRQTRTFFVLKQVRDAGPLQF</sequence>
<evidence type="ECO:0000313" key="7">
    <source>
        <dbReference type="Proteomes" id="UP001321492"/>
    </source>
</evidence>
<protein>
    <submittedName>
        <fullName evidence="6">Lrp/AsnC family transcriptional regulator</fullName>
    </submittedName>
</protein>
<comment type="caution">
    <text evidence="6">The sequence shown here is derived from an EMBL/GenBank/DDBJ whole genome shotgun (WGS) entry which is preliminary data.</text>
</comment>
<dbReference type="InterPro" id="IPR011991">
    <property type="entry name" value="ArsR-like_HTH"/>
</dbReference>
<name>A0ABT7AGZ7_9HYPH</name>